<accession>A0A8H3LXY0</accession>
<proteinExistence type="predicted"/>
<sequence>MATKRGEKRNIDDNERISRRNTEKSSEAEKRIRLSDDNVEVNKKSIEKLLRTNSLIISKLERKYNEVEDNQQLTKVGK</sequence>
<evidence type="ECO:0000313" key="2">
    <source>
        <dbReference type="EMBL" id="GES97013.1"/>
    </source>
</evidence>
<dbReference type="EMBL" id="BLAL01000254">
    <property type="protein sequence ID" value="GES97013.1"/>
    <property type="molecule type" value="Genomic_DNA"/>
</dbReference>
<dbReference type="AlphaFoldDB" id="A0A8H3LXY0"/>
<organism evidence="2 3">
    <name type="scientific">Rhizophagus clarus</name>
    <dbReference type="NCBI Taxonomy" id="94130"/>
    <lineage>
        <taxon>Eukaryota</taxon>
        <taxon>Fungi</taxon>
        <taxon>Fungi incertae sedis</taxon>
        <taxon>Mucoromycota</taxon>
        <taxon>Glomeromycotina</taxon>
        <taxon>Glomeromycetes</taxon>
        <taxon>Glomerales</taxon>
        <taxon>Glomeraceae</taxon>
        <taxon>Rhizophagus</taxon>
    </lineage>
</organism>
<evidence type="ECO:0000313" key="3">
    <source>
        <dbReference type="Proteomes" id="UP000615446"/>
    </source>
</evidence>
<dbReference type="OrthoDB" id="2416903at2759"/>
<gene>
    <name evidence="2" type="ORF">RCL2_002360100</name>
</gene>
<name>A0A8H3LXY0_9GLOM</name>
<dbReference type="Proteomes" id="UP000615446">
    <property type="component" value="Unassembled WGS sequence"/>
</dbReference>
<comment type="caution">
    <text evidence="2">The sequence shown here is derived from an EMBL/GenBank/DDBJ whole genome shotgun (WGS) entry which is preliminary data.</text>
</comment>
<evidence type="ECO:0000256" key="1">
    <source>
        <dbReference type="SAM" id="MobiDB-lite"/>
    </source>
</evidence>
<protein>
    <submittedName>
        <fullName evidence="2">Uncharacterized protein</fullName>
    </submittedName>
</protein>
<feature type="region of interest" description="Disordered" evidence="1">
    <location>
        <begin position="1"/>
        <end position="31"/>
    </location>
</feature>
<reference evidence="2" key="1">
    <citation type="submission" date="2019-10" db="EMBL/GenBank/DDBJ databases">
        <title>Conservation and host-specific expression of non-tandemly repeated heterogenous ribosome RNA gene in arbuscular mycorrhizal fungi.</title>
        <authorList>
            <person name="Maeda T."/>
            <person name="Kobayashi Y."/>
            <person name="Nakagawa T."/>
            <person name="Ezawa T."/>
            <person name="Yamaguchi K."/>
            <person name="Bino T."/>
            <person name="Nishimoto Y."/>
            <person name="Shigenobu S."/>
            <person name="Kawaguchi M."/>
        </authorList>
    </citation>
    <scope>NUCLEOTIDE SEQUENCE</scope>
    <source>
        <strain evidence="2">HR1</strain>
    </source>
</reference>